<dbReference type="InterPro" id="IPR000477">
    <property type="entry name" value="RT_dom"/>
</dbReference>
<organism evidence="2 3">
    <name type="scientific">Pseudoalteromonas undina</name>
    <dbReference type="NCBI Taxonomy" id="43660"/>
    <lineage>
        <taxon>Bacteria</taxon>
        <taxon>Pseudomonadati</taxon>
        <taxon>Pseudomonadota</taxon>
        <taxon>Gammaproteobacteria</taxon>
        <taxon>Alteromonadales</taxon>
        <taxon>Pseudoalteromonadaceae</taxon>
        <taxon>Pseudoalteromonas</taxon>
    </lineage>
</organism>
<dbReference type="Proteomes" id="UP000016534">
    <property type="component" value="Unassembled WGS sequence"/>
</dbReference>
<evidence type="ECO:0000313" key="2">
    <source>
        <dbReference type="EMBL" id="ERG60544.1"/>
    </source>
</evidence>
<sequence>MIDSKFVKEGLLKSNYFPLQKNRNEELPSIFNSGAFSADIADELVAIKLRSGGYDDLSFNVTRFNNVHRKISIPHPLPYAHLVNTITENWDSLSHIENNENSIIRPLKHKDGRIIVMTYEQSKRKTKRYNDSCKGKKFIVHSDISNFYPSIYTHSIPWALLGVQAAKINQNGGFENELDQHQRMMKRNETTGVAIGPGTSNIISEIILYEVDKLLKGKGYEFYRFIDDYTAFCSTYEESESFIRDLSEFLSVYGLLLNIKKTEIKKLPKPTAADWVSDLGSRISQRKKVNEFYCIKMLDYALDLQEKNSGGSILKFTLKSLINKATPKAKIALLDYSINLTMHYPILLPLIGDLLSVATRKPNDSYYKSLIFTLTECIINKNSDGMVWCLFYIAKYYSATLSDEMADKIIKTGDVIAITTLYLFTPHQQKVVVFCKSILQLSLFDIDQYWLLLYQVFFDKKLENPYTNLDKYLPLVKGNTEQQRQDKARNLCNHDQKSFDVLKSKGVSFISLVELVPETHKKPNFIKKIMAKLSTKVIEKVEQTAT</sequence>
<feature type="domain" description="Reverse transcriptase" evidence="1">
    <location>
        <begin position="1"/>
        <end position="283"/>
    </location>
</feature>
<dbReference type="PROSITE" id="PS50878">
    <property type="entry name" value="RT_POL"/>
    <property type="match status" value="1"/>
</dbReference>
<proteinExistence type="predicted"/>
<evidence type="ECO:0000259" key="1">
    <source>
        <dbReference type="PROSITE" id="PS50878"/>
    </source>
</evidence>
<evidence type="ECO:0000313" key="3">
    <source>
        <dbReference type="Proteomes" id="UP000016534"/>
    </source>
</evidence>
<keyword evidence="3" id="KW-1185">Reference proteome</keyword>
<reference evidence="2" key="1">
    <citation type="journal article" date="2012" name="J. Bacteriol.">
        <title>Genome sequences of type strains of seven species of the marine bacterium Pseudoalteromonas.</title>
        <authorList>
            <person name="Xie B.B."/>
            <person name="Shu Y.L."/>
            <person name="Qin Q.L."/>
            <person name="Rong J.C."/>
            <person name="Zhang X.Y."/>
            <person name="Chen X.L."/>
            <person name="Shi M."/>
            <person name="He H.L."/>
            <person name="Zhou B.C."/>
            <person name="Zhang Y.Z."/>
        </authorList>
    </citation>
    <scope>NUCLEOTIDE SEQUENCE [LARGE SCALE GENOMIC DNA]</scope>
    <source>
        <strain evidence="2">NCIMB 2128</strain>
    </source>
</reference>
<protein>
    <recommendedName>
        <fullName evidence="1">Reverse transcriptase domain-containing protein</fullName>
    </recommendedName>
</protein>
<dbReference type="EMBL" id="AHCF02000022">
    <property type="protein sequence ID" value="ERG60544.1"/>
    <property type="molecule type" value="Genomic_DNA"/>
</dbReference>
<dbReference type="CDD" id="cd01646">
    <property type="entry name" value="RT_Bac_retron_I"/>
    <property type="match status" value="1"/>
</dbReference>
<reference evidence="2" key="2">
    <citation type="submission" date="2013-04" db="EMBL/GenBank/DDBJ databases">
        <title>Genome sequence of Pseudoalteromonas undina.</title>
        <authorList>
            <person name="Xie B.-B."/>
            <person name="Rong J.-C."/>
            <person name="Qin Q.-L."/>
            <person name="Shu Y.-L."/>
            <person name="Zhang Y.-Z."/>
        </authorList>
    </citation>
    <scope>NUCLEOTIDE SEQUENCE</scope>
    <source>
        <strain evidence="2">NCIMB 2128</strain>
    </source>
</reference>
<dbReference type="Pfam" id="PF00078">
    <property type="entry name" value="RVT_1"/>
    <property type="match status" value="1"/>
</dbReference>
<name>A0ABN0NH69_9GAMM</name>
<accession>A0ABN0NH69</accession>
<dbReference type="NCBIfam" id="NF041749">
    <property type="entry name" value="Drt4"/>
    <property type="match status" value="1"/>
</dbReference>
<gene>
    <name evidence="2" type="ORF">PUND_11120</name>
</gene>
<comment type="caution">
    <text evidence="2">The sequence shown here is derived from an EMBL/GenBank/DDBJ whole genome shotgun (WGS) entry which is preliminary data.</text>
</comment>